<accession>A0A090BVD7</accession>
<feature type="transmembrane region" description="Helical" evidence="1">
    <location>
        <begin position="54"/>
        <end position="75"/>
    </location>
</feature>
<sequence length="948" mass="107297">MVVRFLSQLLSIKPSEWDGVLYFFLVLLIFSFGASFARSIGMTLLVEKVGGDKLPIMFILIDMLVMLGSLLYAHYTKKSTGLAILGFFLLSTALFSVLAQFLFFLTHYWGNQLRWVYGFFFVGFSFFQIFISIHVGSVVASYFTAVQVKRVTSVINAGIPIGGVFGGTTLIILLRVFHFQPQQLVVILGWACLAAFALLHIINARLSPVRSGMSQWRGHKNPLLEFRAAFNYIVGSPLMIFMSLGLILFVIGNKLLEYQYQTTIYYEIFPDSTKRATFFAIYEIFANLAWLFIQLLFTSRLIMRLGVGASNILYPILSAIASLALFSYFYLKAQNYLSDSLIIMLTLGIFSQFINQEMRGALRTPANNLLFNAIPPNRWGINKAFLNGIVFPLATVIASTFLIVITGTGAESSITELKSALPEEQVHFIVPLMAFIISILGIIVAFPQASAYNKGVFGLLNRELFNKRDHFNKVGGKNSSSLKQVIEEKLNNPDPYHVIAALEMIRVLRLNTFINQVGHLLLKPQPFEIKKYCLSTLAALPQSHTNLTYLIETLQTEQNAQVLALILKNLSKFKSISLDNTIENLLSHPSPTVFVEACLCLYNHPLYRHKKSIENQILARLNHPPGPETELYLYALGELQQPGYSDKVLPFLDSDHANIRLAAFTAFIRMLEGQLEAHKPLLLRALTATDKEMKIVALRALKECQSLEDWSPIIQLLSSKDRNLVNESKELLRLSLGICKNDLIKQAFAETISTQQRFEILSLIYTKLSDEQQRRLRQGADEALKKFVHINGLLKLHLSLEPANKTHELITKVLQEIAEEHLLHVLTVITFASEQNMEFYQRVSRGLLSLSRANQGNALEVLSNAREKYLVNRVLKYFDERLNDIKAVSRIYFALFGETLRITRSNYETRLLALNNNMIKACLLYLDQEKTGILPLEKVNESVRKLLT</sequence>
<dbReference type="Proteomes" id="UP000031623">
    <property type="component" value="Chromosome"/>
</dbReference>
<feature type="transmembrane region" description="Helical" evidence="1">
    <location>
        <begin position="276"/>
        <end position="297"/>
    </location>
</feature>
<dbReference type="AlphaFoldDB" id="A0A090BVD7"/>
<organism evidence="2 3">
    <name type="scientific">Thioploca ingrica</name>
    <dbReference type="NCBI Taxonomy" id="40754"/>
    <lineage>
        <taxon>Bacteria</taxon>
        <taxon>Pseudomonadati</taxon>
        <taxon>Pseudomonadota</taxon>
        <taxon>Gammaproteobacteria</taxon>
        <taxon>Thiotrichales</taxon>
        <taxon>Thiotrichaceae</taxon>
        <taxon>Thioploca</taxon>
    </lineage>
</organism>
<keyword evidence="1" id="KW-0472">Membrane</keyword>
<dbReference type="SUPFAM" id="SSF48371">
    <property type="entry name" value="ARM repeat"/>
    <property type="match status" value="1"/>
</dbReference>
<keyword evidence="1" id="KW-0812">Transmembrane</keyword>
<feature type="transmembrane region" description="Helical" evidence="1">
    <location>
        <begin position="309"/>
        <end position="330"/>
    </location>
</feature>
<dbReference type="HOGENOM" id="CLU_296773_0_0_6"/>
<feature type="transmembrane region" description="Helical" evidence="1">
    <location>
        <begin position="336"/>
        <end position="354"/>
    </location>
</feature>
<keyword evidence="3" id="KW-1185">Reference proteome</keyword>
<feature type="transmembrane region" description="Helical" evidence="1">
    <location>
        <begin position="426"/>
        <end position="446"/>
    </location>
</feature>
<dbReference type="InterPro" id="IPR011989">
    <property type="entry name" value="ARM-like"/>
</dbReference>
<reference evidence="2 3" key="1">
    <citation type="journal article" date="2014" name="ISME J.">
        <title>Ecophysiology of Thioploca ingrica as revealed by the complete genome sequence supplemented with proteomic evidence.</title>
        <authorList>
            <person name="Kojima H."/>
            <person name="Ogura Y."/>
            <person name="Yamamoto N."/>
            <person name="Togashi T."/>
            <person name="Mori H."/>
            <person name="Watanabe T."/>
            <person name="Nemoto F."/>
            <person name="Kurokawa K."/>
            <person name="Hayashi T."/>
            <person name="Fukui M."/>
        </authorList>
    </citation>
    <scope>NUCLEOTIDE SEQUENCE [LARGE SCALE GENOMIC DNA]</scope>
</reference>
<feature type="transmembrane region" description="Helical" evidence="1">
    <location>
        <begin position="184"/>
        <end position="207"/>
    </location>
</feature>
<feature type="transmembrane region" description="Helical" evidence="1">
    <location>
        <begin position="155"/>
        <end position="178"/>
    </location>
</feature>
<feature type="transmembrane region" description="Helical" evidence="1">
    <location>
        <begin position="20"/>
        <end position="42"/>
    </location>
</feature>
<name>A0A090BVD7_9GAMM</name>
<dbReference type="Gene3D" id="1.25.10.10">
    <property type="entry name" value="Leucine-rich Repeat Variant"/>
    <property type="match status" value="1"/>
</dbReference>
<evidence type="ECO:0000313" key="2">
    <source>
        <dbReference type="EMBL" id="BAP56676.1"/>
    </source>
</evidence>
<protein>
    <submittedName>
        <fullName evidence="2">Uncharacterized protein</fullName>
    </submittedName>
</protein>
<dbReference type="OrthoDB" id="5619283at2"/>
<feature type="transmembrane region" description="Helical" evidence="1">
    <location>
        <begin position="115"/>
        <end position="143"/>
    </location>
</feature>
<dbReference type="InterPro" id="IPR016024">
    <property type="entry name" value="ARM-type_fold"/>
</dbReference>
<proteinExistence type="predicted"/>
<feature type="transmembrane region" description="Helical" evidence="1">
    <location>
        <begin position="384"/>
        <end position="406"/>
    </location>
</feature>
<dbReference type="EMBL" id="AP014633">
    <property type="protein sequence ID" value="BAP56676.1"/>
    <property type="molecule type" value="Genomic_DNA"/>
</dbReference>
<evidence type="ECO:0000256" key="1">
    <source>
        <dbReference type="SAM" id="Phobius"/>
    </source>
</evidence>
<evidence type="ECO:0000313" key="3">
    <source>
        <dbReference type="Proteomes" id="UP000031623"/>
    </source>
</evidence>
<feature type="transmembrane region" description="Helical" evidence="1">
    <location>
        <begin position="228"/>
        <end position="251"/>
    </location>
</feature>
<gene>
    <name evidence="2" type="ORF">THII_2379</name>
</gene>
<feature type="transmembrane region" description="Helical" evidence="1">
    <location>
        <begin position="82"/>
        <end position="109"/>
    </location>
</feature>
<keyword evidence="1" id="KW-1133">Transmembrane helix</keyword>
<dbReference type="KEGG" id="tig:THII_2379"/>
<dbReference type="STRING" id="40754.THII_2379"/>